<evidence type="ECO:0000313" key="2">
    <source>
        <dbReference type="EMBL" id="UYM06345.1"/>
    </source>
</evidence>
<organism evidence="2 3">
    <name type="scientific">Solicola gregarius</name>
    <dbReference type="NCBI Taxonomy" id="2908642"/>
    <lineage>
        <taxon>Bacteria</taxon>
        <taxon>Bacillati</taxon>
        <taxon>Actinomycetota</taxon>
        <taxon>Actinomycetes</taxon>
        <taxon>Propionibacteriales</taxon>
        <taxon>Nocardioidaceae</taxon>
        <taxon>Solicola</taxon>
    </lineage>
</organism>
<dbReference type="Proteomes" id="UP001164390">
    <property type="component" value="Chromosome"/>
</dbReference>
<dbReference type="InterPro" id="IPR023631">
    <property type="entry name" value="Amidase_dom"/>
</dbReference>
<dbReference type="Gene3D" id="3.90.1300.10">
    <property type="entry name" value="Amidase signature (AS) domain"/>
    <property type="match status" value="1"/>
</dbReference>
<keyword evidence="3" id="KW-1185">Reference proteome</keyword>
<dbReference type="InterPro" id="IPR036928">
    <property type="entry name" value="AS_sf"/>
</dbReference>
<feature type="domain" description="Amidase" evidence="1">
    <location>
        <begin position="2"/>
        <end position="70"/>
    </location>
</feature>
<gene>
    <name evidence="2" type="ORF">L0C25_04510</name>
</gene>
<evidence type="ECO:0000313" key="3">
    <source>
        <dbReference type="Proteomes" id="UP001164390"/>
    </source>
</evidence>
<proteinExistence type="predicted"/>
<name>A0AA46YKZ8_9ACTN</name>
<accession>A0AA46YKZ8</accession>
<sequence>MTPTSLTEPPRFDDLHGARYDELYREAHRMLWALNELDGPAITVPCGFTDSGLPVGLQLCAPSGRDADVLSAAERVENVLTEQHVPTH</sequence>
<dbReference type="AlphaFoldDB" id="A0AA46YKZ8"/>
<evidence type="ECO:0000259" key="1">
    <source>
        <dbReference type="Pfam" id="PF01425"/>
    </source>
</evidence>
<dbReference type="KEGG" id="sgrg:L0C25_04510"/>
<reference evidence="2" key="1">
    <citation type="submission" date="2022-01" db="EMBL/GenBank/DDBJ databases">
        <title>Nocardioidaceae gen. sp. A5X3R13.</title>
        <authorList>
            <person name="Lopez Marin M.A."/>
            <person name="Uhlik O."/>
        </authorList>
    </citation>
    <scope>NUCLEOTIDE SEQUENCE</scope>
    <source>
        <strain evidence="2">A5X3R13</strain>
    </source>
</reference>
<dbReference type="SUPFAM" id="SSF75304">
    <property type="entry name" value="Amidase signature (AS) enzymes"/>
    <property type="match status" value="1"/>
</dbReference>
<dbReference type="EMBL" id="CP094970">
    <property type="protein sequence ID" value="UYM06345.1"/>
    <property type="molecule type" value="Genomic_DNA"/>
</dbReference>
<dbReference type="Pfam" id="PF01425">
    <property type="entry name" value="Amidase"/>
    <property type="match status" value="1"/>
</dbReference>
<protein>
    <submittedName>
        <fullName evidence="2">Amidase family protein</fullName>
    </submittedName>
</protein>